<name>A0AAD7GRM1_MYCRO</name>
<accession>A0AAD7GRM1</accession>
<reference evidence="2" key="1">
    <citation type="submission" date="2023-03" db="EMBL/GenBank/DDBJ databases">
        <title>Massive genome expansion in bonnet fungi (Mycena s.s.) driven by repeated elements and novel gene families across ecological guilds.</title>
        <authorList>
            <consortium name="Lawrence Berkeley National Laboratory"/>
            <person name="Harder C.B."/>
            <person name="Miyauchi S."/>
            <person name="Viragh M."/>
            <person name="Kuo A."/>
            <person name="Thoen E."/>
            <person name="Andreopoulos B."/>
            <person name="Lu D."/>
            <person name="Skrede I."/>
            <person name="Drula E."/>
            <person name="Henrissat B."/>
            <person name="Morin E."/>
            <person name="Kohler A."/>
            <person name="Barry K."/>
            <person name="LaButti K."/>
            <person name="Morin E."/>
            <person name="Salamov A."/>
            <person name="Lipzen A."/>
            <person name="Mereny Z."/>
            <person name="Hegedus B."/>
            <person name="Baldrian P."/>
            <person name="Stursova M."/>
            <person name="Weitz H."/>
            <person name="Taylor A."/>
            <person name="Grigoriev I.V."/>
            <person name="Nagy L.G."/>
            <person name="Martin F."/>
            <person name="Kauserud H."/>
        </authorList>
    </citation>
    <scope>NUCLEOTIDE SEQUENCE</scope>
    <source>
        <strain evidence="2">CBHHK067</strain>
    </source>
</reference>
<gene>
    <name evidence="2" type="ORF">B0H17DRAFT_1194217</name>
</gene>
<dbReference type="EMBL" id="JARKIE010000012">
    <property type="protein sequence ID" value="KAJ7703744.1"/>
    <property type="molecule type" value="Genomic_DNA"/>
</dbReference>
<dbReference type="AlphaFoldDB" id="A0AAD7GRM1"/>
<feature type="region of interest" description="Disordered" evidence="1">
    <location>
        <begin position="1"/>
        <end position="29"/>
    </location>
</feature>
<comment type="caution">
    <text evidence="2">The sequence shown here is derived from an EMBL/GenBank/DDBJ whole genome shotgun (WGS) entry which is preliminary data.</text>
</comment>
<evidence type="ECO:0000256" key="1">
    <source>
        <dbReference type="SAM" id="MobiDB-lite"/>
    </source>
</evidence>
<dbReference type="Proteomes" id="UP001221757">
    <property type="component" value="Unassembled WGS sequence"/>
</dbReference>
<protein>
    <submittedName>
        <fullName evidence="2">Uncharacterized protein</fullName>
    </submittedName>
</protein>
<organism evidence="2 3">
    <name type="scientific">Mycena rosella</name>
    <name type="common">Pink bonnet</name>
    <name type="synonym">Agaricus rosellus</name>
    <dbReference type="NCBI Taxonomy" id="1033263"/>
    <lineage>
        <taxon>Eukaryota</taxon>
        <taxon>Fungi</taxon>
        <taxon>Dikarya</taxon>
        <taxon>Basidiomycota</taxon>
        <taxon>Agaricomycotina</taxon>
        <taxon>Agaricomycetes</taxon>
        <taxon>Agaricomycetidae</taxon>
        <taxon>Agaricales</taxon>
        <taxon>Marasmiineae</taxon>
        <taxon>Mycenaceae</taxon>
        <taxon>Mycena</taxon>
    </lineage>
</organism>
<sequence>MAASSPSTPPMSSSSQPGGESLFRPLQPSASGSSDWLAMMIFNARAISAAADAIPLPYVKGVFGTAVFLLETVDKVEKNREGMKELCADTVDIITIVRDRISAHINTAAIQSKAQCEELER</sequence>
<feature type="compositionally biased region" description="Low complexity" evidence="1">
    <location>
        <begin position="1"/>
        <end position="17"/>
    </location>
</feature>
<keyword evidence="3" id="KW-1185">Reference proteome</keyword>
<proteinExistence type="predicted"/>
<evidence type="ECO:0000313" key="2">
    <source>
        <dbReference type="EMBL" id="KAJ7703744.1"/>
    </source>
</evidence>
<evidence type="ECO:0000313" key="3">
    <source>
        <dbReference type="Proteomes" id="UP001221757"/>
    </source>
</evidence>